<evidence type="ECO:0000259" key="1">
    <source>
        <dbReference type="Pfam" id="PF04073"/>
    </source>
</evidence>
<protein>
    <submittedName>
        <fullName evidence="2">Prolyl-tRNA synthetase</fullName>
    </submittedName>
</protein>
<gene>
    <name evidence="2" type="ORF">PS9374_00511</name>
</gene>
<dbReference type="Gene3D" id="3.90.960.10">
    <property type="entry name" value="YbaK/aminoacyl-tRNA synthetase-associated domain"/>
    <property type="match status" value="1"/>
</dbReference>
<keyword evidence="2" id="KW-0436">Ligase</keyword>
<dbReference type="Pfam" id="PF04073">
    <property type="entry name" value="tRNA_edit"/>
    <property type="match status" value="1"/>
</dbReference>
<dbReference type="RefSeq" id="WP_068894206.1">
    <property type="nucleotide sequence ID" value="NZ_BDCX01000001.1"/>
</dbReference>
<keyword evidence="3" id="KW-1185">Reference proteome</keyword>
<proteinExistence type="predicted"/>
<feature type="domain" description="YbaK/aminoacyl-tRNA synthetase-associated" evidence="1">
    <location>
        <begin position="31"/>
        <end position="148"/>
    </location>
</feature>
<dbReference type="Proteomes" id="UP000077701">
    <property type="component" value="Unassembled WGS sequence"/>
</dbReference>
<dbReference type="GO" id="GO:0004812">
    <property type="term" value="F:aminoacyl-tRNA ligase activity"/>
    <property type="evidence" value="ECO:0007669"/>
    <property type="project" value="UniProtKB-KW"/>
</dbReference>
<reference evidence="2 3" key="1">
    <citation type="journal article" date="2016" name="Genome Announc.">
        <title>Draft Genome Sequence of Planomonospora sphaerica JCM9374, a Rare Actinomycete.</title>
        <authorList>
            <person name="Dohra H."/>
            <person name="Suzuki T."/>
            <person name="Inoue Y."/>
            <person name="Kodani S."/>
        </authorList>
    </citation>
    <scope>NUCLEOTIDE SEQUENCE [LARGE SCALE GENOMIC DNA]</scope>
    <source>
        <strain evidence="2 3">JCM 9374</strain>
    </source>
</reference>
<dbReference type="AlphaFoldDB" id="A0A171BBI4"/>
<dbReference type="EMBL" id="BDCX01000001">
    <property type="protein sequence ID" value="GAT64879.1"/>
    <property type="molecule type" value="Genomic_DNA"/>
</dbReference>
<dbReference type="InterPro" id="IPR036754">
    <property type="entry name" value="YbaK/aa-tRNA-synt-asso_dom_sf"/>
</dbReference>
<organism evidence="2 3">
    <name type="scientific">Planomonospora sphaerica</name>
    <dbReference type="NCBI Taxonomy" id="161355"/>
    <lineage>
        <taxon>Bacteria</taxon>
        <taxon>Bacillati</taxon>
        <taxon>Actinomycetota</taxon>
        <taxon>Actinomycetes</taxon>
        <taxon>Streptosporangiales</taxon>
        <taxon>Streptosporangiaceae</taxon>
        <taxon>Planomonospora</taxon>
    </lineage>
</organism>
<keyword evidence="2" id="KW-0030">Aminoacyl-tRNA synthetase</keyword>
<evidence type="ECO:0000313" key="2">
    <source>
        <dbReference type="EMBL" id="GAT64879.1"/>
    </source>
</evidence>
<reference evidence="3" key="2">
    <citation type="submission" date="2016-04" db="EMBL/GenBank/DDBJ databases">
        <title>Planomonospora sphaerica JCM9374 whole genome shotgun sequence.</title>
        <authorList>
            <person name="Suzuki T."/>
            <person name="Dohra H."/>
            <person name="Kodani S."/>
        </authorList>
    </citation>
    <scope>NUCLEOTIDE SEQUENCE [LARGE SCALE GENOMIC DNA]</scope>
    <source>
        <strain evidence="3">JCM 9374</strain>
    </source>
</reference>
<dbReference type="GO" id="GO:0002161">
    <property type="term" value="F:aminoacyl-tRNA deacylase activity"/>
    <property type="evidence" value="ECO:0007669"/>
    <property type="project" value="InterPro"/>
</dbReference>
<dbReference type="PANTHER" id="PTHR30411">
    <property type="entry name" value="CYTOPLASMIC PROTEIN"/>
    <property type="match status" value="1"/>
</dbReference>
<sequence length="158" mass="16252">MPEKLHPNIEKVAAALREHGVSGEIVVFPQATPTAATAAAQLGCEVGAIANSLVFDADGEPLLVLTSGAHRVDTGLVAETIGAAEVRRATPELVRAATGQPIGGVAPIGHPAPIRTLVDTWLKAHEVVWAAAGHPHSVFPTSYDELLRITGGVPAEVA</sequence>
<accession>A0A171BBI4</accession>
<dbReference type="OrthoDB" id="8536235at2"/>
<name>A0A171BBI4_9ACTN</name>
<evidence type="ECO:0000313" key="3">
    <source>
        <dbReference type="Proteomes" id="UP000077701"/>
    </source>
</evidence>
<dbReference type="InterPro" id="IPR007214">
    <property type="entry name" value="YbaK/aa-tRNA-synth-assoc-dom"/>
</dbReference>
<dbReference type="PANTHER" id="PTHR30411:SF1">
    <property type="entry name" value="CYTOPLASMIC PROTEIN"/>
    <property type="match status" value="1"/>
</dbReference>
<dbReference type="SUPFAM" id="SSF55826">
    <property type="entry name" value="YbaK/ProRS associated domain"/>
    <property type="match status" value="1"/>
</dbReference>
<dbReference type="CDD" id="cd04333">
    <property type="entry name" value="ProX_deacylase"/>
    <property type="match status" value="1"/>
</dbReference>
<dbReference type="STRING" id="161355.PS9374_00511"/>
<comment type="caution">
    <text evidence="2">The sequence shown here is derived from an EMBL/GenBank/DDBJ whole genome shotgun (WGS) entry which is preliminary data.</text>
</comment>